<protein>
    <submittedName>
        <fullName evidence="1">Uncharacterized protein YndB with AHSA1/START domain</fullName>
    </submittedName>
</protein>
<reference evidence="1 2" key="1">
    <citation type="submission" date="2020-08" db="EMBL/GenBank/DDBJ databases">
        <title>Sequencing the genomes of 1000 actinobacteria strains.</title>
        <authorList>
            <person name="Klenk H.-P."/>
        </authorList>
    </citation>
    <scope>NUCLEOTIDE SEQUENCE [LARGE SCALE GENOMIC DNA]</scope>
    <source>
        <strain evidence="1 2">DSM 19079</strain>
    </source>
</reference>
<evidence type="ECO:0000313" key="2">
    <source>
        <dbReference type="Proteomes" id="UP000560081"/>
    </source>
</evidence>
<dbReference type="InterPro" id="IPR019587">
    <property type="entry name" value="Polyketide_cyclase/dehydratase"/>
</dbReference>
<dbReference type="EMBL" id="JACHMC010000001">
    <property type="protein sequence ID" value="MBB4881728.1"/>
    <property type="molecule type" value="Genomic_DNA"/>
</dbReference>
<dbReference type="RefSeq" id="WP_135030432.1">
    <property type="nucleotide sequence ID" value="NZ_BMLA01000010.1"/>
</dbReference>
<evidence type="ECO:0000313" key="1">
    <source>
        <dbReference type="EMBL" id="MBB4881728.1"/>
    </source>
</evidence>
<gene>
    <name evidence="1" type="ORF">BJ976_000079</name>
</gene>
<keyword evidence="2" id="KW-1185">Reference proteome</keyword>
<dbReference type="Proteomes" id="UP000560081">
    <property type="component" value="Unassembled WGS sequence"/>
</dbReference>
<dbReference type="OrthoDB" id="6624781at2"/>
<dbReference type="SUPFAM" id="SSF55961">
    <property type="entry name" value="Bet v1-like"/>
    <property type="match status" value="1"/>
</dbReference>
<dbReference type="Gene3D" id="3.30.530.20">
    <property type="match status" value="1"/>
</dbReference>
<dbReference type="InterPro" id="IPR023393">
    <property type="entry name" value="START-like_dom_sf"/>
</dbReference>
<proteinExistence type="predicted"/>
<accession>A0A4Y8WZ68</accession>
<comment type="caution">
    <text evidence="1">The sequence shown here is derived from an EMBL/GenBank/DDBJ whole genome shotgun (WGS) entry which is preliminary data.</text>
</comment>
<organism evidence="1 2">
    <name type="scientific">Micrococcus flavus</name>
    <dbReference type="NCBI Taxonomy" id="384602"/>
    <lineage>
        <taxon>Bacteria</taxon>
        <taxon>Bacillati</taxon>
        <taxon>Actinomycetota</taxon>
        <taxon>Actinomycetes</taxon>
        <taxon>Micrococcales</taxon>
        <taxon>Micrococcaceae</taxon>
        <taxon>Micrococcus</taxon>
    </lineage>
</organism>
<dbReference type="Pfam" id="PF10604">
    <property type="entry name" value="Polyketide_cyc2"/>
    <property type="match status" value="1"/>
</dbReference>
<sequence>MDTPSSAFSPSPDDGGARRPADARPSAAKQAGWPERVDAGPHRVAFRHTVAAPAEELWALLADPHRHHEVDGSGTVQATVVGPHRLATGDRFTVRMRKFGVPYRMTNTVTEAEPSRVLEWRHPGGHRWRWEFLDARDGATEVTETFDYSHLSKAAMRVHELARTPQDNARGIRASLTRLAALHL</sequence>
<dbReference type="AlphaFoldDB" id="A0A4Y8WZ68"/>
<name>A0A4Y8WZ68_9MICC</name>